<dbReference type="SMART" id="SM00248">
    <property type="entry name" value="ANK"/>
    <property type="match status" value="5"/>
</dbReference>
<dbReference type="SUPFAM" id="SSF48403">
    <property type="entry name" value="Ankyrin repeat"/>
    <property type="match status" value="1"/>
</dbReference>
<reference evidence="10 11" key="1">
    <citation type="journal article" date="2019" name="Genome Biol. Evol.">
        <title>The Rhododendron genome and chromosomal organization provide insight into shared whole-genome duplications across the heath family (Ericaceae).</title>
        <authorList>
            <person name="Soza V.L."/>
            <person name="Lindsley D."/>
            <person name="Waalkes A."/>
            <person name="Ramage E."/>
            <person name="Patwardhan R.P."/>
            <person name="Burton J.N."/>
            <person name="Adey A."/>
            <person name="Kumar A."/>
            <person name="Qiu R."/>
            <person name="Shendure J."/>
            <person name="Hall B."/>
        </authorList>
    </citation>
    <scope>NUCLEOTIDE SEQUENCE [LARGE SCALE GENOMIC DNA]</scope>
    <source>
        <strain evidence="10">RSF 1966-606</strain>
    </source>
</reference>
<feature type="non-terminal residue" evidence="10">
    <location>
        <position position="1"/>
    </location>
</feature>
<dbReference type="OrthoDB" id="1847170at2759"/>
<feature type="transmembrane region" description="Helical" evidence="8">
    <location>
        <begin position="304"/>
        <end position="328"/>
    </location>
</feature>
<dbReference type="PANTHER" id="PTHR24186">
    <property type="entry name" value="PROTEIN PHOSPHATASE 1 REGULATORY SUBUNIT"/>
    <property type="match status" value="1"/>
</dbReference>
<feature type="repeat" description="ANK" evidence="7">
    <location>
        <begin position="65"/>
        <end position="97"/>
    </location>
</feature>
<evidence type="ECO:0000256" key="1">
    <source>
        <dbReference type="ARBA" id="ARBA00004141"/>
    </source>
</evidence>
<dbReference type="Proteomes" id="UP000428333">
    <property type="component" value="Linkage Group LG07"/>
</dbReference>
<dbReference type="AlphaFoldDB" id="A0A6A4L8I0"/>
<feature type="transmembrane region" description="Helical" evidence="8">
    <location>
        <begin position="348"/>
        <end position="377"/>
    </location>
</feature>
<evidence type="ECO:0000256" key="6">
    <source>
        <dbReference type="ARBA" id="ARBA00023136"/>
    </source>
</evidence>
<evidence type="ECO:0000256" key="2">
    <source>
        <dbReference type="ARBA" id="ARBA00022692"/>
    </source>
</evidence>
<dbReference type="PROSITE" id="PS50088">
    <property type="entry name" value="ANK_REPEAT"/>
    <property type="match status" value="1"/>
</dbReference>
<dbReference type="Pfam" id="PF13962">
    <property type="entry name" value="PGG"/>
    <property type="match status" value="1"/>
</dbReference>
<dbReference type="Pfam" id="PF00023">
    <property type="entry name" value="Ank"/>
    <property type="match status" value="2"/>
</dbReference>
<dbReference type="PROSITE" id="PS50297">
    <property type="entry name" value="ANK_REP_REGION"/>
    <property type="match status" value="1"/>
</dbReference>
<proteinExistence type="predicted"/>
<keyword evidence="4 8" id="KW-1133">Transmembrane helix</keyword>
<dbReference type="Pfam" id="PF12796">
    <property type="entry name" value="Ank_2"/>
    <property type="match status" value="1"/>
</dbReference>
<evidence type="ECO:0000256" key="4">
    <source>
        <dbReference type="ARBA" id="ARBA00022989"/>
    </source>
</evidence>
<sequence length="459" mass="50573">MDRNLYNAASEGKVGVLRQHFDQLEIQTTANKNTSLHVAAQFGRSQCVAAILEVCPSLLCQVNIRRETPLHMAAREGYPEIVEALIESAKKMEQELESGLGGEAKEMLRATNVDGDTALHMAVRNCHFKKEKDKYLEVVRLLTGEDPEFEHPANNAEETPLYLAAEQGVPGVDVLATILETCRSPTYSGPGGRTALHAATLHDFAGLYSGTPQKGSTKELLKWKKDLIKQADAHGWTPLHYAACNKNGKGDPMFRDMVIGGGRNIACNPRDNVAQLAQLAKCRRRVKRIAEDKKKVDAKNYREWFQTLMVVAALIATITFAAAFAIPGGYDGNRGRDQGMVVLARAKAFKAFVITNTIAMMCSVISIFLCITGLWYAYKEDDKINDRDIARYFGAVVLILVAMFAIMFAFIAATFAMLAYSIALALSTCIIACIPFIAYTSELGKFISRLFAKKMSSSY</sequence>
<feature type="transmembrane region" description="Helical" evidence="8">
    <location>
        <begin position="418"/>
        <end position="439"/>
    </location>
</feature>
<evidence type="ECO:0000256" key="8">
    <source>
        <dbReference type="SAM" id="Phobius"/>
    </source>
</evidence>
<dbReference type="InterPro" id="IPR002110">
    <property type="entry name" value="Ankyrin_rpt"/>
</dbReference>
<dbReference type="EMBL" id="QEFC01001806">
    <property type="protein sequence ID" value="KAE9455763.1"/>
    <property type="molecule type" value="Genomic_DNA"/>
</dbReference>
<dbReference type="InterPro" id="IPR036770">
    <property type="entry name" value="Ankyrin_rpt-contain_sf"/>
</dbReference>
<comment type="subcellular location">
    <subcellularLocation>
        <location evidence="1">Membrane</location>
        <topology evidence="1">Multi-pass membrane protein</topology>
    </subcellularLocation>
</comment>
<keyword evidence="2 8" id="KW-0812">Transmembrane</keyword>
<accession>A0A6A4L8I0</accession>
<keyword evidence="3" id="KW-0677">Repeat</keyword>
<evidence type="ECO:0000259" key="9">
    <source>
        <dbReference type="Pfam" id="PF13962"/>
    </source>
</evidence>
<dbReference type="Gene3D" id="1.25.40.20">
    <property type="entry name" value="Ankyrin repeat-containing domain"/>
    <property type="match status" value="2"/>
</dbReference>
<evidence type="ECO:0000313" key="11">
    <source>
        <dbReference type="Proteomes" id="UP000428333"/>
    </source>
</evidence>
<comment type="caution">
    <text evidence="10">The sequence shown here is derived from an EMBL/GenBank/DDBJ whole genome shotgun (WGS) entry which is preliminary data.</text>
</comment>
<keyword evidence="11" id="KW-1185">Reference proteome</keyword>
<feature type="domain" description="PGG" evidence="9">
    <location>
        <begin position="299"/>
        <end position="416"/>
    </location>
</feature>
<gene>
    <name evidence="10" type="ORF">C3L33_12336</name>
</gene>
<dbReference type="PANTHER" id="PTHR24186:SF50">
    <property type="entry name" value="ANKYRIN REPEAT-CONTAINING PROTEIN ITN1-LIKE ISOFORM X1"/>
    <property type="match status" value="1"/>
</dbReference>
<organism evidence="10 11">
    <name type="scientific">Rhododendron williamsianum</name>
    <dbReference type="NCBI Taxonomy" id="262921"/>
    <lineage>
        <taxon>Eukaryota</taxon>
        <taxon>Viridiplantae</taxon>
        <taxon>Streptophyta</taxon>
        <taxon>Embryophyta</taxon>
        <taxon>Tracheophyta</taxon>
        <taxon>Spermatophyta</taxon>
        <taxon>Magnoliopsida</taxon>
        <taxon>eudicotyledons</taxon>
        <taxon>Gunneridae</taxon>
        <taxon>Pentapetalae</taxon>
        <taxon>asterids</taxon>
        <taxon>Ericales</taxon>
        <taxon>Ericaceae</taxon>
        <taxon>Ericoideae</taxon>
        <taxon>Rhodoreae</taxon>
        <taxon>Rhododendron</taxon>
    </lineage>
</organism>
<evidence type="ECO:0000313" key="10">
    <source>
        <dbReference type="EMBL" id="KAE9455763.1"/>
    </source>
</evidence>
<dbReference type="InterPro" id="IPR026961">
    <property type="entry name" value="PGG_dom"/>
</dbReference>
<evidence type="ECO:0000256" key="7">
    <source>
        <dbReference type="PROSITE-ProRule" id="PRU00023"/>
    </source>
</evidence>
<keyword evidence="5 7" id="KW-0040">ANK repeat</keyword>
<keyword evidence="6 8" id="KW-0472">Membrane</keyword>
<evidence type="ECO:0000256" key="3">
    <source>
        <dbReference type="ARBA" id="ARBA00022737"/>
    </source>
</evidence>
<name>A0A6A4L8I0_9ERIC</name>
<feature type="transmembrane region" description="Helical" evidence="8">
    <location>
        <begin position="389"/>
        <end position="412"/>
    </location>
</feature>
<protein>
    <recommendedName>
        <fullName evidence="9">PGG domain-containing protein</fullName>
    </recommendedName>
</protein>
<evidence type="ECO:0000256" key="5">
    <source>
        <dbReference type="ARBA" id="ARBA00023043"/>
    </source>
</evidence>
<dbReference type="GO" id="GO:0005886">
    <property type="term" value="C:plasma membrane"/>
    <property type="evidence" value="ECO:0007669"/>
    <property type="project" value="TreeGrafter"/>
</dbReference>